<organism evidence="2 3">
    <name type="scientific">Aeropyrum pernix</name>
    <dbReference type="NCBI Taxonomy" id="56636"/>
    <lineage>
        <taxon>Archaea</taxon>
        <taxon>Thermoproteota</taxon>
        <taxon>Thermoprotei</taxon>
        <taxon>Desulfurococcales</taxon>
        <taxon>Desulfurococcaceae</taxon>
        <taxon>Aeropyrum</taxon>
    </lineage>
</organism>
<feature type="transmembrane region" description="Helical" evidence="1">
    <location>
        <begin position="9"/>
        <end position="29"/>
    </location>
</feature>
<keyword evidence="1" id="KW-0472">Membrane</keyword>
<keyword evidence="1" id="KW-1133">Transmembrane helix</keyword>
<dbReference type="InterPro" id="IPR050490">
    <property type="entry name" value="Bact_solute-bd_prot1"/>
</dbReference>
<dbReference type="Proteomes" id="UP000291213">
    <property type="component" value="Unassembled WGS sequence"/>
</dbReference>
<dbReference type="SUPFAM" id="SSF53850">
    <property type="entry name" value="Periplasmic binding protein-like II"/>
    <property type="match status" value="1"/>
</dbReference>
<proteinExistence type="predicted"/>
<dbReference type="Gene3D" id="3.40.190.10">
    <property type="entry name" value="Periplasmic binding protein-like II"/>
    <property type="match status" value="1"/>
</dbReference>
<dbReference type="PANTHER" id="PTHR43649:SF12">
    <property type="entry name" value="DIACETYLCHITOBIOSE BINDING PROTEIN DASA"/>
    <property type="match status" value="1"/>
</dbReference>
<evidence type="ECO:0000313" key="2">
    <source>
        <dbReference type="EMBL" id="GBF08295.1"/>
    </source>
</evidence>
<comment type="caution">
    <text evidence="2">The sequence shown here is derived from an EMBL/GenBank/DDBJ whole genome shotgun (WGS) entry which is preliminary data.</text>
</comment>
<dbReference type="OrthoDB" id="84837at2157"/>
<dbReference type="EMBL" id="BDMD01000001">
    <property type="protein sequence ID" value="GBF08295.1"/>
    <property type="molecule type" value="Genomic_DNA"/>
</dbReference>
<dbReference type="PANTHER" id="PTHR43649">
    <property type="entry name" value="ARABINOSE-BINDING PROTEIN-RELATED"/>
    <property type="match status" value="1"/>
</dbReference>
<dbReference type="InterPro" id="IPR006059">
    <property type="entry name" value="SBP"/>
</dbReference>
<gene>
    <name evidence="2" type="ORF">apy_00200</name>
</gene>
<reference evidence="2 3" key="1">
    <citation type="submission" date="2017-02" db="EMBL/GenBank/DDBJ databases">
        <title>isolation and characterization of a novel temperate virus Aeropyrum globular virus 1 infecting hyperthermophilic archaeon Aeropyrum.</title>
        <authorList>
            <person name="Yumiya M."/>
            <person name="Yoshida T."/>
            <person name="Sako Y."/>
        </authorList>
    </citation>
    <scope>NUCLEOTIDE SEQUENCE [LARGE SCALE GENOMIC DNA]</scope>
    <source>
        <strain evidence="2 3">YK1-12-2013</strain>
    </source>
</reference>
<protein>
    <submittedName>
        <fullName evidence="2">Probable ABC transporter, substrate binding protein</fullName>
    </submittedName>
</protein>
<accession>A0A401H784</accession>
<name>A0A401H784_AERPX</name>
<dbReference type="Pfam" id="PF01547">
    <property type="entry name" value="SBP_bac_1"/>
    <property type="match status" value="1"/>
</dbReference>
<sequence>MGFQTNRTTIYIAAAVILIVIIAAALYIATRQAPETVETETETAAETTPATKTEAQMVELKPLTGNVREDIVNIARYLSANGVTEAKYRVHGSGDPNSIMRVYGIVEAAARLNKILEEEGVNFKIVIEDIKFSANADEPAKVFQQSFPLKQEADIIAVSYRWISTFAKEGYLLDITDYANAYMGSELEDYYDSLWSSVTYKGRIYALPQDTEARPLYILKPVMECLGYDAWDIAAKIDSGEYTWKDVMRIAKEAVDKGCSEWGVIHRKGSAHPDLVQFYYAFGGEFTGSDPDKLYLNLEALYKWLAVEYALARNGLTPENMLEWDWAKQIHPTIVSAKTAFDIGGTWYWTEWQTKKYYTDPQTGEQRGLTPEEVKERFAYSLFPAGEPGKSPVTLSQPFVWMISANAGKLNPKYDDLKEAYHRIAFLLILKANDPDLVAIHSIVSAHIPIREKAALLMDDQEFVGKLAQGNLDMFVSDEARQAFVEIAKKTAHPINIEFLKNVTYMLEYTHIPPLHPSYQPLAEFFKDAVDFVLKGQMTPEEATNYVVQKIRADPELAETIEIVGSIPSGWQISP</sequence>
<evidence type="ECO:0000313" key="3">
    <source>
        <dbReference type="Proteomes" id="UP000291213"/>
    </source>
</evidence>
<dbReference type="AlphaFoldDB" id="A0A401H784"/>
<dbReference type="RefSeq" id="WP_131159382.1">
    <property type="nucleotide sequence ID" value="NZ_BDMD01000001.1"/>
</dbReference>
<keyword evidence="1" id="KW-0812">Transmembrane</keyword>
<evidence type="ECO:0000256" key="1">
    <source>
        <dbReference type="SAM" id="Phobius"/>
    </source>
</evidence>